<dbReference type="KEGG" id="dci:103509291"/>
<accession>A0A1S3D141</accession>
<sequence length="244" mass="28981">MTTAATDDFMDTHEAKRNEKLKKWMVKEEKRLGQEIDKEVDGYIPDWGSDFVEFYKRAEKRHRTTQMEKEVTTENKDEVTQYMPPHVRKAFSEDRMVNVTLLDRWLYEHCSNNTIEWITTQPPTKPTFGTHSSTTERLTTLAERLRTTLYTGTTPEYFTIPKAQEEFLLSDNFTFDEAKINRMLEVAHVNLRNLSFLRVDENWRRLSQGMYEIQFTTTPTPVDSEEVLNMFTDKLNYDYNQDTK</sequence>
<reference evidence="2" key="1">
    <citation type="submission" date="2025-08" db="UniProtKB">
        <authorList>
            <consortium name="RefSeq"/>
        </authorList>
    </citation>
    <scope>IDENTIFICATION</scope>
</reference>
<dbReference type="Proteomes" id="UP000079169">
    <property type="component" value="Unplaced"/>
</dbReference>
<dbReference type="AlphaFoldDB" id="A0A1S3D141"/>
<dbReference type="RefSeq" id="XP_008472113.1">
    <property type="nucleotide sequence ID" value="XM_008473891.3"/>
</dbReference>
<protein>
    <submittedName>
        <fullName evidence="2">Uncharacterized protein LOC103509291</fullName>
    </submittedName>
</protein>
<evidence type="ECO:0000313" key="2">
    <source>
        <dbReference type="RefSeq" id="XP_008472113.1"/>
    </source>
</evidence>
<organism evidence="1 2">
    <name type="scientific">Diaphorina citri</name>
    <name type="common">Asian citrus psyllid</name>
    <dbReference type="NCBI Taxonomy" id="121845"/>
    <lineage>
        <taxon>Eukaryota</taxon>
        <taxon>Metazoa</taxon>
        <taxon>Ecdysozoa</taxon>
        <taxon>Arthropoda</taxon>
        <taxon>Hexapoda</taxon>
        <taxon>Insecta</taxon>
        <taxon>Pterygota</taxon>
        <taxon>Neoptera</taxon>
        <taxon>Paraneoptera</taxon>
        <taxon>Hemiptera</taxon>
        <taxon>Sternorrhyncha</taxon>
        <taxon>Psylloidea</taxon>
        <taxon>Psyllidae</taxon>
        <taxon>Diaphorininae</taxon>
        <taxon>Diaphorina</taxon>
    </lineage>
</organism>
<proteinExistence type="predicted"/>
<gene>
    <name evidence="2" type="primary">LOC103509291</name>
</gene>
<evidence type="ECO:0000313" key="1">
    <source>
        <dbReference type="Proteomes" id="UP000079169"/>
    </source>
</evidence>
<dbReference type="PaxDb" id="121845-A0A1S3D141"/>
<name>A0A1S3D141_DIACI</name>
<dbReference type="GeneID" id="103509291"/>
<keyword evidence="1" id="KW-1185">Reference proteome</keyword>